<evidence type="ECO:0000256" key="1">
    <source>
        <dbReference type="SAM" id="MobiDB-lite"/>
    </source>
</evidence>
<organism evidence="2 3">
    <name type="scientific">Anopheles farauti</name>
    <dbReference type="NCBI Taxonomy" id="69004"/>
    <lineage>
        <taxon>Eukaryota</taxon>
        <taxon>Metazoa</taxon>
        <taxon>Ecdysozoa</taxon>
        <taxon>Arthropoda</taxon>
        <taxon>Hexapoda</taxon>
        <taxon>Insecta</taxon>
        <taxon>Pterygota</taxon>
        <taxon>Neoptera</taxon>
        <taxon>Endopterygota</taxon>
        <taxon>Diptera</taxon>
        <taxon>Nematocera</taxon>
        <taxon>Culicoidea</taxon>
        <taxon>Culicidae</taxon>
        <taxon>Anophelinae</taxon>
        <taxon>Anopheles</taxon>
    </lineage>
</organism>
<reference evidence="2" key="2">
    <citation type="submission" date="2020-05" db="UniProtKB">
        <authorList>
            <consortium name="EnsemblMetazoa"/>
        </authorList>
    </citation>
    <scope>IDENTIFICATION</scope>
    <source>
        <strain evidence="2">FAR1</strain>
    </source>
</reference>
<dbReference type="AlphaFoldDB" id="A0A182QWT8"/>
<name>A0A182QWT8_9DIPT</name>
<protein>
    <submittedName>
        <fullName evidence="2">Uncharacterized protein</fullName>
    </submittedName>
</protein>
<accession>A0A182QWT8</accession>
<dbReference type="EnsemblMetazoa" id="AFAF018454-RA">
    <property type="protein sequence ID" value="AFAF018454-PA"/>
    <property type="gene ID" value="AFAF018454"/>
</dbReference>
<dbReference type="Proteomes" id="UP000075886">
    <property type="component" value="Unassembled WGS sequence"/>
</dbReference>
<reference evidence="3" key="1">
    <citation type="submission" date="2014-01" db="EMBL/GenBank/DDBJ databases">
        <title>The Genome Sequence of Anopheles farauti FAR1 (V2).</title>
        <authorList>
            <consortium name="The Broad Institute Genomics Platform"/>
            <person name="Neafsey D.E."/>
            <person name="Besansky N."/>
            <person name="Howell P."/>
            <person name="Walton C."/>
            <person name="Young S.K."/>
            <person name="Zeng Q."/>
            <person name="Gargeya S."/>
            <person name="Fitzgerald M."/>
            <person name="Haas B."/>
            <person name="Abouelleil A."/>
            <person name="Allen A.W."/>
            <person name="Alvarado L."/>
            <person name="Arachchi H.M."/>
            <person name="Berlin A.M."/>
            <person name="Chapman S.B."/>
            <person name="Gainer-Dewar J."/>
            <person name="Goldberg J."/>
            <person name="Griggs A."/>
            <person name="Gujja S."/>
            <person name="Hansen M."/>
            <person name="Howarth C."/>
            <person name="Imamovic A."/>
            <person name="Ireland A."/>
            <person name="Larimer J."/>
            <person name="McCowan C."/>
            <person name="Murphy C."/>
            <person name="Pearson M."/>
            <person name="Poon T.W."/>
            <person name="Priest M."/>
            <person name="Roberts A."/>
            <person name="Saif S."/>
            <person name="Shea T."/>
            <person name="Sisk P."/>
            <person name="Sykes S."/>
            <person name="Wortman J."/>
            <person name="Nusbaum C."/>
            <person name="Birren B."/>
        </authorList>
    </citation>
    <scope>NUCLEOTIDE SEQUENCE [LARGE SCALE GENOMIC DNA]</scope>
    <source>
        <strain evidence="3">FAR1</strain>
    </source>
</reference>
<evidence type="ECO:0000313" key="3">
    <source>
        <dbReference type="Proteomes" id="UP000075886"/>
    </source>
</evidence>
<proteinExistence type="predicted"/>
<sequence length="214" mass="23278">MAKDRFRKTPNSVTDLLHDRVEIIADRFGQLVRGAKHSRRWTEMMEALEDEEDDDDDDDEDDDDIHSDCEDVGRVEDATPDGTTLDPTAVDGNLALLLLLGGAGGGGGAPIAAAAAAAAAAALRLPVDGLDQSPNRLQAFFHLHWVHHWSLWSMPYTLRHFLFSPRVLRFGETGERCWPLPALPTLLPPPLELELVLYAPSASAPEAPAAPTSS</sequence>
<dbReference type="VEuPathDB" id="VectorBase:AFAF018454"/>
<feature type="region of interest" description="Disordered" evidence="1">
    <location>
        <begin position="47"/>
        <end position="86"/>
    </location>
</feature>
<evidence type="ECO:0000313" key="2">
    <source>
        <dbReference type="EnsemblMetazoa" id="AFAF018454-PA"/>
    </source>
</evidence>
<keyword evidence="3" id="KW-1185">Reference proteome</keyword>
<dbReference type="EMBL" id="AXCN02000301">
    <property type="status" value="NOT_ANNOTATED_CDS"/>
    <property type="molecule type" value="Genomic_DNA"/>
</dbReference>
<feature type="compositionally biased region" description="Basic and acidic residues" evidence="1">
    <location>
        <begin position="66"/>
        <end position="77"/>
    </location>
</feature>
<feature type="compositionally biased region" description="Acidic residues" evidence="1">
    <location>
        <begin position="47"/>
        <end position="65"/>
    </location>
</feature>